<accession>A0ABQ5NPT1</accession>
<proteinExistence type="predicted"/>
<reference evidence="2" key="1">
    <citation type="submission" date="2022-08" db="EMBL/GenBank/DDBJ databases">
        <title>Draft genome sequence of Lysinibacillus sp. strain KH24.</title>
        <authorList>
            <person name="Kanbe H."/>
            <person name="Itoh H."/>
        </authorList>
    </citation>
    <scope>NUCLEOTIDE SEQUENCE</scope>
    <source>
        <strain evidence="2">KH24</strain>
    </source>
</reference>
<dbReference type="InterPro" id="IPR045792">
    <property type="entry name" value="DUF6036"/>
</dbReference>
<keyword evidence="3" id="KW-1185">Reference proteome</keyword>
<evidence type="ECO:0000259" key="1">
    <source>
        <dbReference type="Pfam" id="PF19502"/>
    </source>
</evidence>
<protein>
    <recommendedName>
        <fullName evidence="1">DUF6036 domain-containing protein</fullName>
    </recommendedName>
</protein>
<evidence type="ECO:0000313" key="3">
    <source>
        <dbReference type="Proteomes" id="UP001065593"/>
    </source>
</evidence>
<dbReference type="Pfam" id="PF19502">
    <property type="entry name" value="DUF6036"/>
    <property type="match status" value="1"/>
</dbReference>
<organism evidence="2 3">
    <name type="scientific">Lysinibacillus piscis</name>
    <dbReference type="NCBI Taxonomy" id="2518931"/>
    <lineage>
        <taxon>Bacteria</taxon>
        <taxon>Bacillati</taxon>
        <taxon>Bacillota</taxon>
        <taxon>Bacilli</taxon>
        <taxon>Bacillales</taxon>
        <taxon>Bacillaceae</taxon>
        <taxon>Lysinibacillus</taxon>
    </lineage>
</organism>
<feature type="domain" description="DUF6036" evidence="1">
    <location>
        <begin position="31"/>
        <end position="175"/>
    </location>
</feature>
<evidence type="ECO:0000313" key="2">
    <source>
        <dbReference type="EMBL" id="GLC90345.1"/>
    </source>
</evidence>
<sequence>MGAFGELMDDMDLILDKLSEVDIICGERGVNAEILILGGAGLLLLLETHNRKFRPTRDIDINLLSTNDEEGIRKVLKELAIDVLDGVVEVPPIEDFREQEKFRIEDAGFEHIKVFVPMIELLACTKIFSKREKDLQDLQDTDLLDICNKEKLLAMVNEYKDYLINPNDPDLNYHQLLRILKQKGL</sequence>
<dbReference type="RefSeq" id="WP_264990258.1">
    <property type="nucleotide sequence ID" value="NZ_BRZA01000008.1"/>
</dbReference>
<dbReference type="Proteomes" id="UP001065593">
    <property type="component" value="Unassembled WGS sequence"/>
</dbReference>
<comment type="caution">
    <text evidence="2">The sequence shown here is derived from an EMBL/GenBank/DDBJ whole genome shotgun (WGS) entry which is preliminary data.</text>
</comment>
<dbReference type="EMBL" id="BRZA01000008">
    <property type="protein sequence ID" value="GLC90345.1"/>
    <property type="molecule type" value="Genomic_DNA"/>
</dbReference>
<gene>
    <name evidence="2" type="ORF">LYSBPC_34720</name>
</gene>
<name>A0ABQ5NPT1_9BACI</name>